<dbReference type="EMBL" id="MCFF01000001">
    <property type="protein sequence ID" value="ORZ28641.1"/>
    <property type="molecule type" value="Genomic_DNA"/>
</dbReference>
<accession>A0A1Y2H3S9</accession>
<evidence type="ECO:0000313" key="3">
    <source>
        <dbReference type="EMBL" id="ORZ28641.1"/>
    </source>
</evidence>
<name>A0A1Y2H3S9_9FUNG</name>
<dbReference type="InParanoid" id="A0A1Y2H3S9"/>
<sequence length="253" mass="25710">MRSFIITVSLVAMATLTLLAPTTNAQEDYVPAQSKSGAPGGFVDALDSLRTLAVGPYPSLATLNISPNISSNGLDKRGYYCDPGYGLCSNEKSCCKDNVELCAPSGGCCPKNLKWECGGKYCCPFDSCLANGHCGCNDNLYRCINSCCKYGCKDGGECMCNPNFPVDCGGGSCCPAGYACIGGGMCMRESRTASGSVSSAAPTSTGNSGGGPAPGSTKTPNSDGQNSAGTALSMHVSAIIFAACAIAAVSFAF</sequence>
<feature type="compositionally biased region" description="Polar residues" evidence="1">
    <location>
        <begin position="216"/>
        <end position="226"/>
    </location>
</feature>
<gene>
    <name evidence="3" type="ORF">BCR41DRAFT_382624</name>
</gene>
<feature type="chain" id="PRO_5012282417" evidence="2">
    <location>
        <begin position="26"/>
        <end position="253"/>
    </location>
</feature>
<dbReference type="OrthoDB" id="5854875at2759"/>
<evidence type="ECO:0000256" key="2">
    <source>
        <dbReference type="SAM" id="SignalP"/>
    </source>
</evidence>
<dbReference type="RefSeq" id="XP_021886314.1">
    <property type="nucleotide sequence ID" value="XM_022027373.1"/>
</dbReference>
<feature type="signal peptide" evidence="2">
    <location>
        <begin position="1"/>
        <end position="25"/>
    </location>
</feature>
<proteinExistence type="predicted"/>
<protein>
    <submittedName>
        <fullName evidence="3">Uncharacterized protein</fullName>
    </submittedName>
</protein>
<keyword evidence="4" id="KW-1185">Reference proteome</keyword>
<keyword evidence="2" id="KW-0732">Signal</keyword>
<dbReference type="GeneID" id="33569216"/>
<feature type="region of interest" description="Disordered" evidence="1">
    <location>
        <begin position="197"/>
        <end position="226"/>
    </location>
</feature>
<dbReference type="AlphaFoldDB" id="A0A1Y2H3S9"/>
<evidence type="ECO:0000256" key="1">
    <source>
        <dbReference type="SAM" id="MobiDB-lite"/>
    </source>
</evidence>
<reference evidence="3 4" key="1">
    <citation type="submission" date="2016-07" db="EMBL/GenBank/DDBJ databases">
        <title>Pervasive Adenine N6-methylation of Active Genes in Fungi.</title>
        <authorList>
            <consortium name="DOE Joint Genome Institute"/>
            <person name="Mondo S.J."/>
            <person name="Dannebaum R.O."/>
            <person name="Kuo R.C."/>
            <person name="Labutti K."/>
            <person name="Haridas S."/>
            <person name="Kuo A."/>
            <person name="Salamov A."/>
            <person name="Ahrendt S.R."/>
            <person name="Lipzen A."/>
            <person name="Sullivan W."/>
            <person name="Andreopoulos W.B."/>
            <person name="Clum A."/>
            <person name="Lindquist E."/>
            <person name="Daum C."/>
            <person name="Ramamoorthy G.K."/>
            <person name="Gryganskyi A."/>
            <person name="Culley D."/>
            <person name="Magnuson J.K."/>
            <person name="James T.Y."/>
            <person name="O'Malley M.A."/>
            <person name="Stajich J.E."/>
            <person name="Spatafora J.W."/>
            <person name="Visel A."/>
            <person name="Grigoriev I.V."/>
        </authorList>
    </citation>
    <scope>NUCLEOTIDE SEQUENCE [LARGE SCALE GENOMIC DNA]</scope>
    <source>
        <strain evidence="3 4">NRRL 3116</strain>
    </source>
</reference>
<organism evidence="3 4">
    <name type="scientific">Lobosporangium transversale</name>
    <dbReference type="NCBI Taxonomy" id="64571"/>
    <lineage>
        <taxon>Eukaryota</taxon>
        <taxon>Fungi</taxon>
        <taxon>Fungi incertae sedis</taxon>
        <taxon>Mucoromycota</taxon>
        <taxon>Mortierellomycotina</taxon>
        <taxon>Mortierellomycetes</taxon>
        <taxon>Mortierellales</taxon>
        <taxon>Mortierellaceae</taxon>
        <taxon>Lobosporangium</taxon>
    </lineage>
</organism>
<dbReference type="Proteomes" id="UP000193648">
    <property type="component" value="Unassembled WGS sequence"/>
</dbReference>
<comment type="caution">
    <text evidence="3">The sequence shown here is derived from an EMBL/GenBank/DDBJ whole genome shotgun (WGS) entry which is preliminary data.</text>
</comment>
<evidence type="ECO:0000313" key="4">
    <source>
        <dbReference type="Proteomes" id="UP000193648"/>
    </source>
</evidence>
<feature type="compositionally biased region" description="Polar residues" evidence="1">
    <location>
        <begin position="197"/>
        <end position="206"/>
    </location>
</feature>